<evidence type="ECO:0000256" key="11">
    <source>
        <dbReference type="ARBA" id="ARBA00023136"/>
    </source>
</evidence>
<accession>A0AAE1VHV3</accession>
<keyword evidence="18" id="KW-1185">Reference proteome</keyword>
<dbReference type="InterPro" id="IPR000131">
    <property type="entry name" value="ATP_synth_F1_gsu"/>
</dbReference>
<keyword evidence="4" id="KW-0813">Transport</keyword>
<keyword evidence="14" id="KW-0066">ATP synthesis</keyword>
<evidence type="ECO:0000256" key="6">
    <source>
        <dbReference type="ARBA" id="ARBA00022640"/>
    </source>
</evidence>
<evidence type="ECO:0000256" key="1">
    <source>
        <dbReference type="ARBA" id="ARBA00003456"/>
    </source>
</evidence>
<comment type="subcellular location">
    <subcellularLocation>
        <location evidence="2">Plastid</location>
        <location evidence="2">Chloroplast thylakoid membrane</location>
        <topology evidence="2">Peripheral membrane protein</topology>
    </subcellularLocation>
</comment>
<dbReference type="Gene3D" id="1.10.287.80">
    <property type="entry name" value="ATP synthase, gamma subunit, helix hairpin domain"/>
    <property type="match status" value="2"/>
</dbReference>
<evidence type="ECO:0000256" key="2">
    <source>
        <dbReference type="ARBA" id="ARBA00004525"/>
    </source>
</evidence>
<dbReference type="Pfam" id="PF00231">
    <property type="entry name" value="ATP-synt"/>
    <property type="match status" value="1"/>
</dbReference>
<keyword evidence="5" id="KW-0150">Chloroplast</keyword>
<dbReference type="GO" id="GO:0045259">
    <property type="term" value="C:proton-transporting ATP synthase complex"/>
    <property type="evidence" value="ECO:0007669"/>
    <property type="project" value="UniProtKB-KW"/>
</dbReference>
<evidence type="ECO:0000256" key="5">
    <source>
        <dbReference type="ARBA" id="ARBA00022528"/>
    </source>
</evidence>
<dbReference type="PRINTS" id="PR00126">
    <property type="entry name" value="ATPASEGAMMA"/>
</dbReference>
<dbReference type="SUPFAM" id="SSF52943">
    <property type="entry name" value="ATP synthase (F1-ATPase), gamma subunit"/>
    <property type="match status" value="1"/>
</dbReference>
<dbReference type="FunFam" id="3.40.1380.10:FF:000004">
    <property type="entry name" value="ATP synthase gamma chain, chloroplastic"/>
    <property type="match status" value="1"/>
</dbReference>
<dbReference type="GO" id="GO:0030234">
    <property type="term" value="F:enzyme regulator activity"/>
    <property type="evidence" value="ECO:0007669"/>
    <property type="project" value="UniProtKB-ARBA"/>
</dbReference>
<comment type="subunit">
    <text evidence="16">F-type ATPases have 2 components, CF(1) - the catalytic core - and CF(0) - the membrane proton channel. CF(1) has five subunits: alpha(3), beta(3), gamma(1), delta(1), epsilon(1). CF(0) has four main subunits: a, b, b' and c.</text>
</comment>
<protein>
    <recommendedName>
        <fullName evidence="15">F-ATPase gamma subunit</fullName>
    </recommendedName>
</protein>
<evidence type="ECO:0000256" key="13">
    <source>
        <dbReference type="ARBA" id="ARBA00023196"/>
    </source>
</evidence>
<dbReference type="GO" id="GO:0046933">
    <property type="term" value="F:proton-transporting ATP synthase activity, rotational mechanism"/>
    <property type="evidence" value="ECO:0007669"/>
    <property type="project" value="InterPro"/>
</dbReference>
<evidence type="ECO:0000256" key="14">
    <source>
        <dbReference type="ARBA" id="ARBA00023310"/>
    </source>
</evidence>
<keyword evidence="9" id="KW-0406">Ion transport</keyword>
<comment type="caution">
    <text evidence="17">The sequence shown here is derived from an EMBL/GenBank/DDBJ whole genome shotgun (WGS) entry which is preliminary data.</text>
</comment>
<dbReference type="Gene3D" id="3.40.1380.10">
    <property type="match status" value="1"/>
</dbReference>
<dbReference type="PROSITE" id="PS00153">
    <property type="entry name" value="ATPASE_GAMMA"/>
    <property type="match status" value="1"/>
</dbReference>
<evidence type="ECO:0000256" key="15">
    <source>
        <dbReference type="ARBA" id="ARBA00031066"/>
    </source>
</evidence>
<comment type="function">
    <text evidence="1">Produces ATP from ADP in the presence of a proton gradient across the membrane. The gamma chain is believed to be important in regulating ATPase activity and the flow of protons through the CF(0) complex.</text>
</comment>
<dbReference type="InterPro" id="IPR035968">
    <property type="entry name" value="ATP_synth_F1_ATPase_gsu"/>
</dbReference>
<comment type="similarity">
    <text evidence="3">Belongs to the ATPase gamma chain family.</text>
</comment>
<evidence type="ECO:0000256" key="8">
    <source>
        <dbReference type="ARBA" id="ARBA00022946"/>
    </source>
</evidence>
<dbReference type="PANTHER" id="PTHR11693">
    <property type="entry name" value="ATP SYNTHASE GAMMA CHAIN"/>
    <property type="match status" value="1"/>
</dbReference>
<dbReference type="PANTHER" id="PTHR11693:SF41">
    <property type="entry name" value="ATP SYNTHASE GAMMA CHAIN, CHLOROPLASTIC"/>
    <property type="match status" value="1"/>
</dbReference>
<sequence>MSCSNLTMLVSSKPSLSDSSALSFRSSVSPFQLPNHNSSSPSNPSRSSSIHCGLRDLRDRIESVKNTQKITEAMKLVAAAKVRRAQEAVVGARPFSETLVEVLYNINEQLQTDDVDVPLTKVRPVKKVALVVVTGDRGLCGGFNNYLIKKAEARIRDLKGLGIDYTVISVGKKGNSYFLRRPYIPVDKFLEGSNQPTAKDAQAIADDVFSLFVSEEVDKVELLYTKFVSLVKSEPVIHTLLPLSPKGEICDINGNCVDAAEDEFFRLTTKEGKLTVERDVMRTKTTDFSPILQFEQDPVQILDALLPLYLNSQILRALQESLASELAARMSAMSAATDNATELKKNLSRKYNRQRQAKITGEILEIVAGADALV</sequence>
<dbReference type="NCBIfam" id="TIGR01146">
    <property type="entry name" value="ATPsyn_F1gamma"/>
    <property type="match status" value="1"/>
</dbReference>
<keyword evidence="10" id="KW-0793">Thylakoid</keyword>
<dbReference type="GO" id="GO:0009535">
    <property type="term" value="C:chloroplast thylakoid membrane"/>
    <property type="evidence" value="ECO:0007669"/>
    <property type="project" value="UniProtKB-SubCell"/>
</dbReference>
<dbReference type="AlphaFoldDB" id="A0AAE1VHV3"/>
<dbReference type="FunFam" id="1.10.287.80:FF:000003">
    <property type="entry name" value="ATP synthase gamma chain, chloroplastic"/>
    <property type="match status" value="1"/>
</dbReference>
<keyword evidence="13" id="KW-0139">CF(1)</keyword>
<gene>
    <name evidence="17" type="ORF">RND71_019892</name>
</gene>
<dbReference type="HAMAP" id="MF_00815">
    <property type="entry name" value="ATP_synth_gamma_bact"/>
    <property type="match status" value="1"/>
</dbReference>
<organism evidence="17 18">
    <name type="scientific">Anisodus tanguticus</name>
    <dbReference type="NCBI Taxonomy" id="243964"/>
    <lineage>
        <taxon>Eukaryota</taxon>
        <taxon>Viridiplantae</taxon>
        <taxon>Streptophyta</taxon>
        <taxon>Embryophyta</taxon>
        <taxon>Tracheophyta</taxon>
        <taxon>Spermatophyta</taxon>
        <taxon>Magnoliopsida</taxon>
        <taxon>eudicotyledons</taxon>
        <taxon>Gunneridae</taxon>
        <taxon>Pentapetalae</taxon>
        <taxon>asterids</taxon>
        <taxon>lamiids</taxon>
        <taxon>Solanales</taxon>
        <taxon>Solanaceae</taxon>
        <taxon>Solanoideae</taxon>
        <taxon>Hyoscyameae</taxon>
        <taxon>Anisodus</taxon>
    </lineage>
</organism>
<evidence type="ECO:0000313" key="18">
    <source>
        <dbReference type="Proteomes" id="UP001291623"/>
    </source>
</evidence>
<evidence type="ECO:0000256" key="16">
    <source>
        <dbReference type="ARBA" id="ARBA00038805"/>
    </source>
</evidence>
<dbReference type="CDD" id="cd12151">
    <property type="entry name" value="F1-ATPase_gamma"/>
    <property type="match status" value="1"/>
</dbReference>
<keyword evidence="6" id="KW-0934">Plastid</keyword>
<evidence type="ECO:0000256" key="12">
    <source>
        <dbReference type="ARBA" id="ARBA00023157"/>
    </source>
</evidence>
<dbReference type="InterPro" id="IPR023632">
    <property type="entry name" value="ATP_synth_F1_gsu_CS"/>
</dbReference>
<keyword evidence="11" id="KW-0472">Membrane</keyword>
<evidence type="ECO:0000256" key="7">
    <source>
        <dbReference type="ARBA" id="ARBA00022781"/>
    </source>
</evidence>
<evidence type="ECO:0000256" key="9">
    <source>
        <dbReference type="ARBA" id="ARBA00023065"/>
    </source>
</evidence>
<keyword evidence="7" id="KW-0375">Hydrogen ion transport</keyword>
<reference evidence="17" key="1">
    <citation type="submission" date="2023-12" db="EMBL/GenBank/DDBJ databases">
        <title>Genome assembly of Anisodus tanguticus.</title>
        <authorList>
            <person name="Wang Y.-J."/>
        </authorList>
    </citation>
    <scope>NUCLEOTIDE SEQUENCE</scope>
    <source>
        <strain evidence="17">KB-2021</strain>
        <tissue evidence="17">Leaf</tissue>
    </source>
</reference>
<dbReference type="EMBL" id="JAVYJV010000010">
    <property type="protein sequence ID" value="KAK4360940.1"/>
    <property type="molecule type" value="Genomic_DNA"/>
</dbReference>
<keyword evidence="8" id="KW-0809">Transit peptide</keyword>
<evidence type="ECO:0000256" key="4">
    <source>
        <dbReference type="ARBA" id="ARBA00022448"/>
    </source>
</evidence>
<dbReference type="NCBIfam" id="NF004145">
    <property type="entry name" value="PRK05621.1-2"/>
    <property type="match status" value="1"/>
</dbReference>
<dbReference type="FunFam" id="1.10.287.80:FF:000004">
    <property type="entry name" value="ATP synthase gamma chain, chloroplastic"/>
    <property type="match status" value="1"/>
</dbReference>
<keyword evidence="12" id="KW-1015">Disulfide bond</keyword>
<name>A0AAE1VHV3_9SOLA</name>
<evidence type="ECO:0000256" key="3">
    <source>
        <dbReference type="ARBA" id="ARBA00007681"/>
    </source>
</evidence>
<evidence type="ECO:0000313" key="17">
    <source>
        <dbReference type="EMBL" id="KAK4360940.1"/>
    </source>
</evidence>
<proteinExistence type="inferred from homology"/>
<dbReference type="Proteomes" id="UP001291623">
    <property type="component" value="Unassembled WGS sequence"/>
</dbReference>
<evidence type="ECO:0000256" key="10">
    <source>
        <dbReference type="ARBA" id="ARBA00023078"/>
    </source>
</evidence>